<evidence type="ECO:0000313" key="3">
    <source>
        <dbReference type="Proteomes" id="UP000010556"/>
    </source>
</evidence>
<dbReference type="AlphaFoldDB" id="L5M722"/>
<reference evidence="3" key="1">
    <citation type="journal article" date="2013" name="Science">
        <title>Comparative analysis of bat genomes provides insight into the evolution of flight and immunity.</title>
        <authorList>
            <person name="Zhang G."/>
            <person name="Cowled C."/>
            <person name="Shi Z."/>
            <person name="Huang Z."/>
            <person name="Bishop-Lilly K.A."/>
            <person name="Fang X."/>
            <person name="Wynne J.W."/>
            <person name="Xiong Z."/>
            <person name="Baker M.L."/>
            <person name="Zhao W."/>
            <person name="Tachedjian M."/>
            <person name="Zhu Y."/>
            <person name="Zhou P."/>
            <person name="Jiang X."/>
            <person name="Ng J."/>
            <person name="Yang L."/>
            <person name="Wu L."/>
            <person name="Xiao J."/>
            <person name="Feng Y."/>
            <person name="Chen Y."/>
            <person name="Sun X."/>
            <person name="Zhang Y."/>
            <person name="Marsh G.A."/>
            <person name="Crameri G."/>
            <person name="Broder C.C."/>
            <person name="Frey K.G."/>
            <person name="Wang L.F."/>
            <person name="Wang J."/>
        </authorList>
    </citation>
    <scope>NUCLEOTIDE SEQUENCE [LARGE SCALE GENOMIC DNA]</scope>
</reference>
<gene>
    <name evidence="2" type="ORF">MDA_GLEAN10000124</name>
</gene>
<keyword evidence="3" id="KW-1185">Reference proteome</keyword>
<sequence>MSLPRSPMTRTPLTLQDRFWPRTCTSVAGSSLAQALVRARAGGKESMPDSPGAIEPCEAGGGCGVGCQHFRDTPDCRRISLQKYRADPEHTKAGPRPCSSFQRTEGNAPGSGRHALTQHGVGTGTPDISRCGRGLHLGGVAAPGP</sequence>
<feature type="region of interest" description="Disordered" evidence="1">
    <location>
        <begin position="87"/>
        <end position="145"/>
    </location>
</feature>
<dbReference type="EMBL" id="KB103331">
    <property type="protein sequence ID" value="ELK34132.1"/>
    <property type="molecule type" value="Genomic_DNA"/>
</dbReference>
<proteinExistence type="predicted"/>
<protein>
    <submittedName>
        <fullName evidence="2">Uncharacterized protein</fullName>
    </submittedName>
</protein>
<organism evidence="2 3">
    <name type="scientific">Myotis davidii</name>
    <name type="common">David's myotis</name>
    <dbReference type="NCBI Taxonomy" id="225400"/>
    <lineage>
        <taxon>Eukaryota</taxon>
        <taxon>Metazoa</taxon>
        <taxon>Chordata</taxon>
        <taxon>Craniata</taxon>
        <taxon>Vertebrata</taxon>
        <taxon>Euteleostomi</taxon>
        <taxon>Mammalia</taxon>
        <taxon>Eutheria</taxon>
        <taxon>Laurasiatheria</taxon>
        <taxon>Chiroptera</taxon>
        <taxon>Yangochiroptera</taxon>
        <taxon>Vespertilionidae</taxon>
        <taxon>Myotis</taxon>
    </lineage>
</organism>
<accession>L5M722</accession>
<dbReference type="Proteomes" id="UP000010556">
    <property type="component" value="Unassembled WGS sequence"/>
</dbReference>
<evidence type="ECO:0000256" key="1">
    <source>
        <dbReference type="SAM" id="MobiDB-lite"/>
    </source>
</evidence>
<evidence type="ECO:0000313" key="2">
    <source>
        <dbReference type="EMBL" id="ELK34132.1"/>
    </source>
</evidence>
<name>L5M722_MYODS</name>